<dbReference type="GO" id="GO:0009166">
    <property type="term" value="P:nucleotide catabolic process"/>
    <property type="evidence" value="ECO:0007669"/>
    <property type="project" value="InterPro"/>
</dbReference>
<dbReference type="InterPro" id="IPR041821">
    <property type="entry name" value="CG11883_N"/>
</dbReference>
<dbReference type="InterPro" id="IPR006179">
    <property type="entry name" value="5_nucleotidase/apyrase"/>
</dbReference>
<protein>
    <submittedName>
        <fullName evidence="6">Putative salivary ecto-5'-nucleotidase/apyrase</fullName>
    </submittedName>
</protein>
<dbReference type="Pfam" id="PF02872">
    <property type="entry name" value="5_nucleotid_C"/>
    <property type="match status" value="1"/>
</dbReference>
<evidence type="ECO:0000259" key="4">
    <source>
        <dbReference type="Pfam" id="PF00149"/>
    </source>
</evidence>
<evidence type="ECO:0000256" key="3">
    <source>
        <dbReference type="RuleBase" id="RU362119"/>
    </source>
</evidence>
<organism evidence="6">
    <name type="scientific">Amblyomma aureolatum</name>
    <dbReference type="NCBI Taxonomy" id="187763"/>
    <lineage>
        <taxon>Eukaryota</taxon>
        <taxon>Metazoa</taxon>
        <taxon>Ecdysozoa</taxon>
        <taxon>Arthropoda</taxon>
        <taxon>Chelicerata</taxon>
        <taxon>Arachnida</taxon>
        <taxon>Acari</taxon>
        <taxon>Parasitiformes</taxon>
        <taxon>Ixodida</taxon>
        <taxon>Ixodoidea</taxon>
        <taxon>Ixodidae</taxon>
        <taxon>Amblyomminae</taxon>
        <taxon>Amblyomma</taxon>
    </lineage>
</organism>
<comment type="similarity">
    <text evidence="1 3">Belongs to the 5'-nucleotidase family.</text>
</comment>
<keyword evidence="2" id="KW-0732">Signal</keyword>
<proteinExistence type="evidence at transcript level"/>
<reference evidence="6" key="1">
    <citation type="journal article" date="2017" name="Front. Cell. Infect. Microbiol.">
        <title>The Distinct Transcriptional Response of the Midgut of Amblyomma sculptum and Amblyomma aureolatum Ticks to Rickettsia rickettsii Correlates to Their Differences in Susceptibility to Infection.</title>
        <authorList>
            <person name="Martins L.A."/>
            <person name="Galletti M.F.B.M."/>
            <person name="Ribeiro J.M."/>
            <person name="Fujita A."/>
            <person name="Costa F.B."/>
            <person name="Labruna M.B."/>
            <person name="Daffre S."/>
            <person name="Fogaca A.C."/>
        </authorList>
    </citation>
    <scope>NUCLEOTIDE SEQUENCE</scope>
</reference>
<dbReference type="AlphaFoldDB" id="A0A1E1XBJ7"/>
<evidence type="ECO:0000256" key="1">
    <source>
        <dbReference type="ARBA" id="ARBA00006654"/>
    </source>
</evidence>
<evidence type="ECO:0000256" key="2">
    <source>
        <dbReference type="ARBA" id="ARBA00022729"/>
    </source>
</evidence>
<feature type="domain" description="Calcineurin-like phosphoesterase" evidence="4">
    <location>
        <begin position="9"/>
        <end position="214"/>
    </location>
</feature>
<dbReference type="Gene3D" id="3.90.780.10">
    <property type="entry name" value="5'-Nucleotidase, C-terminal domain"/>
    <property type="match status" value="1"/>
</dbReference>
<dbReference type="Pfam" id="PF00149">
    <property type="entry name" value="Metallophos"/>
    <property type="match status" value="1"/>
</dbReference>
<dbReference type="SUPFAM" id="SSF55816">
    <property type="entry name" value="5'-nucleotidase (syn. UDP-sugar hydrolase), C-terminal domain"/>
    <property type="match status" value="1"/>
</dbReference>
<dbReference type="GO" id="GO:0016787">
    <property type="term" value="F:hydrolase activity"/>
    <property type="evidence" value="ECO:0007669"/>
    <property type="project" value="UniProtKB-KW"/>
</dbReference>
<dbReference type="Gene3D" id="3.60.21.10">
    <property type="match status" value="1"/>
</dbReference>
<dbReference type="InterPro" id="IPR008334">
    <property type="entry name" value="5'-Nucleotdase_C"/>
</dbReference>
<dbReference type="GO" id="GO:0000166">
    <property type="term" value="F:nucleotide binding"/>
    <property type="evidence" value="ECO:0007669"/>
    <property type="project" value="UniProtKB-KW"/>
</dbReference>
<dbReference type="SUPFAM" id="SSF56300">
    <property type="entry name" value="Metallo-dependent phosphatases"/>
    <property type="match status" value="1"/>
</dbReference>
<feature type="domain" description="5'-Nucleotidase C-terminal" evidence="5">
    <location>
        <begin position="283"/>
        <end position="441"/>
    </location>
</feature>
<name>A0A1E1XBJ7_9ACAR</name>
<accession>A0A1E1XBJ7</accession>
<keyword evidence="3" id="KW-0378">Hydrolase</keyword>
<keyword evidence="3" id="KW-0547">Nucleotide-binding</keyword>
<dbReference type="PANTHER" id="PTHR11575:SF48">
    <property type="entry name" value="5'-NUCLEOTIDASE"/>
    <property type="match status" value="1"/>
</dbReference>
<dbReference type="EMBL" id="GFAC01002555">
    <property type="protein sequence ID" value="JAT96633.1"/>
    <property type="molecule type" value="mRNA"/>
</dbReference>
<dbReference type="InterPro" id="IPR029052">
    <property type="entry name" value="Metallo-depent_PP-like"/>
</dbReference>
<sequence>MPEEGEVITVLHFNDCYNVEEQHGEPVGGATRFCTALKSFAHLNPLILFSGDVLAPSIMSTFTKGEQMVPVLNCCKVDCAVYGNHDFDFGVDNLTEFAKQTKFPWLMSNVIDNETGKLLADGEEFQILERSGKKIGLIGLVEEEWLATLATIDPEDVEYKDFVTEGRRLARLLKQKKGVDYVIALTHMRTPNDCRLAANVDEVDLILGGHDHVYEVKKVNGKHVIKSGTDFRQFSRITLTFTASGVAVDVAEVNVTSDFAEDSELRDLLSKYKDVVQGKMEEVIGHFAVDLDGRFSSIRTSETNLGNFICDVMLSSTHSDLAILNSGTLRSDRIHRKGPFTMRDLVTVLPMMDSLIVLSATGDQILQALENGVSQYPKLEGRFPQVSGVSFAFDPKKPPGQRIDPQFVRIGDEPLDRNQKYRLVTKNYLAQGKDGYDVLKECEVLLREDESPELCTAVQNHFQAVRILTGVAHPRTHHRQSLVCLSRRHSLVRTCEDVTTKPPLKRGFSLDASARRGLFRQRQTSLEDVEHETCKMEPKVENRIVILTEEQVVKKFWEDSDSHPLRLVEEVIEEEPSTGSFEKN</sequence>
<dbReference type="PRINTS" id="PR01607">
    <property type="entry name" value="APYRASEFAMLY"/>
</dbReference>
<evidence type="ECO:0000259" key="5">
    <source>
        <dbReference type="Pfam" id="PF02872"/>
    </source>
</evidence>
<dbReference type="PANTHER" id="PTHR11575">
    <property type="entry name" value="5'-NUCLEOTIDASE-RELATED"/>
    <property type="match status" value="1"/>
</dbReference>
<dbReference type="InterPro" id="IPR036907">
    <property type="entry name" value="5'-Nucleotdase_C_sf"/>
</dbReference>
<evidence type="ECO:0000313" key="6">
    <source>
        <dbReference type="EMBL" id="JAT96633.1"/>
    </source>
</evidence>
<dbReference type="CDD" id="cd07406">
    <property type="entry name" value="MPP_CG11883_N"/>
    <property type="match status" value="1"/>
</dbReference>
<dbReference type="InterPro" id="IPR004843">
    <property type="entry name" value="Calcineurin-like_PHP"/>
</dbReference>